<organism evidence="2 3">
    <name type="scientific">Ogataea polymorpha</name>
    <dbReference type="NCBI Taxonomy" id="460523"/>
    <lineage>
        <taxon>Eukaryota</taxon>
        <taxon>Fungi</taxon>
        <taxon>Dikarya</taxon>
        <taxon>Ascomycota</taxon>
        <taxon>Saccharomycotina</taxon>
        <taxon>Pichiomycetes</taxon>
        <taxon>Pichiales</taxon>
        <taxon>Pichiaceae</taxon>
        <taxon>Ogataea</taxon>
    </lineage>
</organism>
<dbReference type="InterPro" id="IPR050281">
    <property type="entry name" value="Flavin_monoamine_oxidase"/>
</dbReference>
<reference evidence="2" key="1">
    <citation type="journal article" date="2021" name="Open Biol.">
        <title>Shared evolutionary footprints suggest mitochondrial oxidative damage underlies multiple complex I losses in fungi.</title>
        <authorList>
            <person name="Schikora-Tamarit M.A."/>
            <person name="Marcet-Houben M."/>
            <person name="Nosek J."/>
            <person name="Gabaldon T."/>
        </authorList>
    </citation>
    <scope>NUCLEOTIDE SEQUENCE</scope>
    <source>
        <strain evidence="2">NCAIM Y.01608</strain>
    </source>
</reference>
<accession>A0A9P8T9F9</accession>
<evidence type="ECO:0000313" key="2">
    <source>
        <dbReference type="EMBL" id="KAH3669996.1"/>
    </source>
</evidence>
<sequence length="468" mass="51617">MTTVDVVIVGAGIAGIKAATELHSKGVRTLILEARDRIGGRLYTYHPPNSKYGYDVGACWFHATLNNPLFHNALKKQNVEYFFDENSAAVIGPEGSLTANVGPIVEEIKLYAQSRPGKDVNLKTACAEYLAKMGPTLSEEQKKWATSLLRVAEIPNGMQWDMFSARLANPPYVGRDAFVSGGYEKVLENELEEFPKESILTNTVVKKIEETDTGYKVTSEDGRTFSSTFVVVTIPQSVLKLSVEDPNAKGAITFVPDLPKSITDNFPKTHFCALGKVIYEYNEVFWPETEKFVVIPKPDESVCTSTSFPTLEYNRKLTEEEADKLEAFDFPVLTVNLKTVKNAPALMFLVPAPASHLLEENVEKYGPKLLEPIIAKLSGRKQSELPKPTLVFSTNWSSDPFSRGSVSGNAVGDVLVNDGLIEGVNRLRFAGEAYCYEGHTGAHGAYISGKREADRILRELFNLNGAEM</sequence>
<gene>
    <name evidence="2" type="ORF">OGATHE_002809</name>
</gene>
<dbReference type="AlphaFoldDB" id="A0A9P8T9F9"/>
<name>A0A9P8T9F9_9ASCO</name>
<reference evidence="2" key="2">
    <citation type="submission" date="2021-01" db="EMBL/GenBank/DDBJ databases">
        <authorList>
            <person name="Schikora-Tamarit M.A."/>
        </authorList>
    </citation>
    <scope>NUCLEOTIDE SEQUENCE</scope>
    <source>
        <strain evidence="2">NCAIM Y.01608</strain>
    </source>
</reference>
<dbReference type="SUPFAM" id="SSF51905">
    <property type="entry name" value="FAD/NAD(P)-binding domain"/>
    <property type="match status" value="1"/>
</dbReference>
<dbReference type="SUPFAM" id="SSF54373">
    <property type="entry name" value="FAD-linked reductases, C-terminal domain"/>
    <property type="match status" value="1"/>
</dbReference>
<dbReference type="EMBL" id="JAEUBD010000983">
    <property type="protein sequence ID" value="KAH3669996.1"/>
    <property type="molecule type" value="Genomic_DNA"/>
</dbReference>
<dbReference type="Proteomes" id="UP000788993">
    <property type="component" value="Unassembled WGS sequence"/>
</dbReference>
<dbReference type="InterPro" id="IPR002937">
    <property type="entry name" value="Amino_oxidase"/>
</dbReference>
<protein>
    <recommendedName>
        <fullName evidence="1">Amine oxidase domain-containing protein</fullName>
    </recommendedName>
</protein>
<dbReference type="GO" id="GO:0016491">
    <property type="term" value="F:oxidoreductase activity"/>
    <property type="evidence" value="ECO:0007669"/>
    <property type="project" value="InterPro"/>
</dbReference>
<evidence type="ECO:0000259" key="1">
    <source>
        <dbReference type="Pfam" id="PF01593"/>
    </source>
</evidence>
<dbReference type="PANTHER" id="PTHR10742">
    <property type="entry name" value="FLAVIN MONOAMINE OXIDASE"/>
    <property type="match status" value="1"/>
</dbReference>
<proteinExistence type="predicted"/>
<feature type="domain" description="Amine oxidase" evidence="1">
    <location>
        <begin position="172"/>
        <end position="457"/>
    </location>
</feature>
<keyword evidence="3" id="KW-1185">Reference proteome</keyword>
<dbReference type="Pfam" id="PF13450">
    <property type="entry name" value="NAD_binding_8"/>
    <property type="match status" value="1"/>
</dbReference>
<evidence type="ECO:0000313" key="3">
    <source>
        <dbReference type="Proteomes" id="UP000788993"/>
    </source>
</evidence>
<comment type="caution">
    <text evidence="2">The sequence shown here is derived from an EMBL/GenBank/DDBJ whole genome shotgun (WGS) entry which is preliminary data.</text>
</comment>
<dbReference type="Gene3D" id="3.90.660.10">
    <property type="match status" value="1"/>
</dbReference>
<dbReference type="Gene3D" id="3.50.50.60">
    <property type="entry name" value="FAD/NAD(P)-binding domain"/>
    <property type="match status" value="1"/>
</dbReference>
<dbReference type="PANTHER" id="PTHR10742:SF410">
    <property type="entry name" value="LYSINE-SPECIFIC HISTONE DEMETHYLASE 2"/>
    <property type="match status" value="1"/>
</dbReference>
<dbReference type="InterPro" id="IPR036188">
    <property type="entry name" value="FAD/NAD-bd_sf"/>
</dbReference>
<dbReference type="Pfam" id="PF01593">
    <property type="entry name" value="Amino_oxidase"/>
    <property type="match status" value="1"/>
</dbReference>